<dbReference type="Proteomes" id="UP000430323">
    <property type="component" value="Unassembled WGS sequence"/>
</dbReference>
<reference evidence="3 4" key="1">
    <citation type="submission" date="2019-09" db="EMBL/GenBank/DDBJ databases">
        <title>Investigation of probiotic properties of different lactic acid bacteria.</title>
        <authorList>
            <person name="Jaomanjaka F."/>
            <person name="Blanc P."/>
        </authorList>
    </citation>
    <scope>NUCLEOTIDE SEQUENCE [LARGE SCALE GENOMIC DNA]</scope>
    <source>
        <strain evidence="3 4">BIO6272</strain>
    </source>
</reference>
<organism evidence="3 4">
    <name type="scientific">Lactobacillus crispatus</name>
    <dbReference type="NCBI Taxonomy" id="47770"/>
    <lineage>
        <taxon>Bacteria</taxon>
        <taxon>Bacillati</taxon>
        <taxon>Bacillota</taxon>
        <taxon>Bacilli</taxon>
        <taxon>Lactobacillales</taxon>
        <taxon>Lactobacillaceae</taxon>
        <taxon>Lactobacillus</taxon>
    </lineage>
</organism>
<gene>
    <name evidence="3" type="ORF">F8251_00765</name>
</gene>
<dbReference type="Pfam" id="PF22479">
    <property type="entry name" value="Pam3_gp18"/>
    <property type="match status" value="1"/>
</dbReference>
<feature type="region of interest" description="Disordered" evidence="1">
    <location>
        <begin position="103"/>
        <end position="136"/>
    </location>
</feature>
<accession>A0A6A1Z8R9</accession>
<evidence type="ECO:0000259" key="2">
    <source>
        <dbReference type="Pfam" id="PF22479"/>
    </source>
</evidence>
<evidence type="ECO:0000256" key="1">
    <source>
        <dbReference type="SAM" id="MobiDB-lite"/>
    </source>
</evidence>
<dbReference type="AlphaFoldDB" id="A0A6A1Z8R9"/>
<dbReference type="EMBL" id="WBOB01000002">
    <property type="protein sequence ID" value="KAB1978266.1"/>
    <property type="molecule type" value="Genomic_DNA"/>
</dbReference>
<dbReference type="RefSeq" id="WP_151495033.1">
    <property type="nucleotide sequence ID" value="NZ_CP118077.1"/>
</dbReference>
<protein>
    <recommendedName>
        <fullName evidence="2">Cyanophage baseplate Pam3 plug gp18 domain-containing protein</fullName>
    </recommendedName>
</protein>
<evidence type="ECO:0000313" key="4">
    <source>
        <dbReference type="Proteomes" id="UP000430323"/>
    </source>
</evidence>
<name>A0A6A1Z8R9_9LACO</name>
<sequence>MENYVPVDVDNLPDIFDIQLAGEVFTFRIDYNSIADYYTCTIMKDGKVLVAQEPLLLGNLVGEMIPNTGLPWTDLRVLDPTGHATDAGKGKFGVSVQIYIDVKDPNGSEDENPDTTPLGYDPDEQSDDLTDSEVDV</sequence>
<comment type="caution">
    <text evidence="3">The sequence shown here is derived from an EMBL/GenBank/DDBJ whole genome shotgun (WGS) entry which is preliminary data.</text>
</comment>
<dbReference type="InterPro" id="IPR054252">
    <property type="entry name" value="Pam3_gp18"/>
</dbReference>
<feature type="compositionally biased region" description="Acidic residues" evidence="1">
    <location>
        <begin position="121"/>
        <end position="136"/>
    </location>
</feature>
<feature type="domain" description="Cyanophage baseplate Pam3 plug gp18" evidence="2">
    <location>
        <begin position="4"/>
        <end position="101"/>
    </location>
</feature>
<evidence type="ECO:0000313" key="3">
    <source>
        <dbReference type="EMBL" id="KAB1978266.1"/>
    </source>
</evidence>
<proteinExistence type="predicted"/>